<dbReference type="InterPro" id="IPR011008">
    <property type="entry name" value="Dimeric_a/b-barrel"/>
</dbReference>
<dbReference type="EMBL" id="LT670844">
    <property type="protein sequence ID" value="SHK34211.1"/>
    <property type="molecule type" value="Genomic_DNA"/>
</dbReference>
<dbReference type="SUPFAM" id="SSF54909">
    <property type="entry name" value="Dimeric alpha+beta barrel"/>
    <property type="match status" value="1"/>
</dbReference>
<evidence type="ECO:0000259" key="1">
    <source>
        <dbReference type="Pfam" id="PF07045"/>
    </source>
</evidence>
<gene>
    <name evidence="2" type="ORF">SAMN05444159_3035</name>
</gene>
<dbReference type="InterPro" id="IPR010753">
    <property type="entry name" value="DUF1330"/>
</dbReference>
<sequence length="95" mass="10530">MAAYFMVQSTINNEGQYQKYREAVVPLIVKFGGKLLVRGGKVEVLEGQPDGRPMVVFEFPSMEAIHAFWHSPDYAPVKMLRHGAATLNILAVPGI</sequence>
<name>A0A1M6RNW4_9BRAD</name>
<feature type="domain" description="DUF1330" evidence="1">
    <location>
        <begin position="3"/>
        <end position="94"/>
    </location>
</feature>
<evidence type="ECO:0000313" key="3">
    <source>
        <dbReference type="Proteomes" id="UP000189935"/>
    </source>
</evidence>
<dbReference type="PANTHER" id="PTHR41521:SF4">
    <property type="entry name" value="BLR0684 PROTEIN"/>
    <property type="match status" value="1"/>
</dbReference>
<dbReference type="RefSeq" id="WP_079539030.1">
    <property type="nucleotide sequence ID" value="NZ_LT670844.1"/>
</dbReference>
<dbReference type="OrthoDB" id="9806380at2"/>
<dbReference type="Gene3D" id="3.30.70.100">
    <property type="match status" value="1"/>
</dbReference>
<organism evidence="2 3">
    <name type="scientific">Bradyrhizobium lablabi</name>
    <dbReference type="NCBI Taxonomy" id="722472"/>
    <lineage>
        <taxon>Bacteria</taxon>
        <taxon>Pseudomonadati</taxon>
        <taxon>Pseudomonadota</taxon>
        <taxon>Alphaproteobacteria</taxon>
        <taxon>Hyphomicrobiales</taxon>
        <taxon>Nitrobacteraceae</taxon>
        <taxon>Bradyrhizobium</taxon>
    </lineage>
</organism>
<accession>A0A1M6RNW4</accession>
<proteinExistence type="predicted"/>
<dbReference type="AlphaFoldDB" id="A0A1M6RNW4"/>
<reference evidence="2 3" key="1">
    <citation type="submission" date="2016-11" db="EMBL/GenBank/DDBJ databases">
        <authorList>
            <person name="Jaros S."/>
            <person name="Januszkiewicz K."/>
            <person name="Wedrychowicz H."/>
        </authorList>
    </citation>
    <scope>NUCLEOTIDE SEQUENCE [LARGE SCALE GENOMIC DNA]</scope>
    <source>
        <strain evidence="2 3">GAS499</strain>
    </source>
</reference>
<dbReference type="PANTHER" id="PTHR41521">
    <property type="match status" value="1"/>
</dbReference>
<protein>
    <submittedName>
        <fullName evidence="2">Uncharacterized conserved protein, DUF1330 family</fullName>
    </submittedName>
</protein>
<dbReference type="Proteomes" id="UP000189935">
    <property type="component" value="Chromosome I"/>
</dbReference>
<evidence type="ECO:0000313" key="2">
    <source>
        <dbReference type="EMBL" id="SHK34211.1"/>
    </source>
</evidence>
<dbReference type="Pfam" id="PF07045">
    <property type="entry name" value="DUF1330"/>
    <property type="match status" value="1"/>
</dbReference>